<evidence type="ECO:0000256" key="2">
    <source>
        <dbReference type="ARBA" id="ARBA00022670"/>
    </source>
</evidence>
<dbReference type="EMBL" id="BAEE01000056">
    <property type="protein sequence ID" value="GAB10257.1"/>
    <property type="molecule type" value="Genomic_DNA"/>
</dbReference>
<name>G7H332_9ACTN</name>
<dbReference type="OrthoDB" id="5177647at2"/>
<gene>
    <name evidence="6" type="ORF">GOARA_056_00040</name>
</gene>
<feature type="domain" description="NlpC/P60" evidence="5">
    <location>
        <begin position="67"/>
        <end position="184"/>
    </location>
</feature>
<dbReference type="GO" id="GO:0008234">
    <property type="term" value="F:cysteine-type peptidase activity"/>
    <property type="evidence" value="ECO:0007669"/>
    <property type="project" value="UniProtKB-KW"/>
</dbReference>
<keyword evidence="3" id="KW-0378">Hydrolase</keyword>
<keyword evidence="4" id="KW-0788">Thiol protease</keyword>
<organism evidence="6 7">
    <name type="scientific">Gordonia araii NBRC 100433</name>
    <dbReference type="NCBI Taxonomy" id="1073574"/>
    <lineage>
        <taxon>Bacteria</taxon>
        <taxon>Bacillati</taxon>
        <taxon>Actinomycetota</taxon>
        <taxon>Actinomycetes</taxon>
        <taxon>Mycobacteriales</taxon>
        <taxon>Gordoniaceae</taxon>
        <taxon>Gordonia</taxon>
    </lineage>
</organism>
<dbReference type="GO" id="GO:0006508">
    <property type="term" value="P:proteolysis"/>
    <property type="evidence" value="ECO:0007669"/>
    <property type="project" value="UniProtKB-KW"/>
</dbReference>
<dbReference type="RefSeq" id="WP_007322332.1">
    <property type="nucleotide sequence ID" value="NZ_BAEE01000056.1"/>
</dbReference>
<sequence length="184" mass="19129">MTPKHPFVRKDGERTSVSLGRWIAAPAIVAAVAAGSVVAPQLTAGSSNSGGSSGSSGSVDIFLPVSTPAAMAALNVAITQVGKPYKWGGTGPNSWDCSGLLQWAFGTVGVRIPRVSQQQARAGKAIPMSALAPGDVIVFYRNASHIGIYAGFGQVFHAGGPNGRPIRFQELRTMPPIKSIRRYG</sequence>
<evidence type="ECO:0000256" key="3">
    <source>
        <dbReference type="ARBA" id="ARBA00022801"/>
    </source>
</evidence>
<dbReference type="PANTHER" id="PTHR47359:SF3">
    <property type="entry name" value="NLP_P60 DOMAIN-CONTAINING PROTEIN-RELATED"/>
    <property type="match status" value="1"/>
</dbReference>
<dbReference type="InterPro" id="IPR038765">
    <property type="entry name" value="Papain-like_cys_pep_sf"/>
</dbReference>
<evidence type="ECO:0000313" key="6">
    <source>
        <dbReference type="EMBL" id="GAB10257.1"/>
    </source>
</evidence>
<dbReference type="STRING" id="1073574.GOARA_056_00040"/>
<dbReference type="Gene3D" id="3.90.1720.10">
    <property type="entry name" value="endopeptidase domain like (from Nostoc punctiforme)"/>
    <property type="match status" value="1"/>
</dbReference>
<dbReference type="Proteomes" id="UP000035088">
    <property type="component" value="Unassembled WGS sequence"/>
</dbReference>
<comment type="caution">
    <text evidence="6">The sequence shown here is derived from an EMBL/GenBank/DDBJ whole genome shotgun (WGS) entry which is preliminary data.</text>
</comment>
<dbReference type="SUPFAM" id="SSF54001">
    <property type="entry name" value="Cysteine proteinases"/>
    <property type="match status" value="1"/>
</dbReference>
<dbReference type="Pfam" id="PF00877">
    <property type="entry name" value="NLPC_P60"/>
    <property type="match status" value="1"/>
</dbReference>
<keyword evidence="7" id="KW-1185">Reference proteome</keyword>
<evidence type="ECO:0000313" key="7">
    <source>
        <dbReference type="Proteomes" id="UP000035088"/>
    </source>
</evidence>
<dbReference type="PANTHER" id="PTHR47359">
    <property type="entry name" value="PEPTIDOGLYCAN DL-ENDOPEPTIDASE CWLO"/>
    <property type="match status" value="1"/>
</dbReference>
<proteinExistence type="inferred from homology"/>
<dbReference type="PROSITE" id="PS51935">
    <property type="entry name" value="NLPC_P60"/>
    <property type="match status" value="1"/>
</dbReference>
<dbReference type="InterPro" id="IPR051794">
    <property type="entry name" value="PG_Endopeptidase_C40"/>
</dbReference>
<comment type="similarity">
    <text evidence="1">Belongs to the peptidase C40 family.</text>
</comment>
<reference evidence="6 7" key="1">
    <citation type="submission" date="2011-11" db="EMBL/GenBank/DDBJ databases">
        <title>Whole genome shotgun sequence of Gordonia araii NBRC 100433.</title>
        <authorList>
            <person name="Yoshida Y."/>
            <person name="Hosoyama A."/>
            <person name="Tsuchikane K."/>
            <person name="Katsumata H."/>
            <person name="Yamazaki S."/>
            <person name="Fujita N."/>
        </authorList>
    </citation>
    <scope>NUCLEOTIDE SEQUENCE [LARGE SCALE GENOMIC DNA]</scope>
    <source>
        <strain evidence="6 7">NBRC 100433</strain>
    </source>
</reference>
<evidence type="ECO:0000256" key="4">
    <source>
        <dbReference type="ARBA" id="ARBA00022807"/>
    </source>
</evidence>
<dbReference type="AlphaFoldDB" id="G7H332"/>
<protein>
    <recommendedName>
        <fullName evidence="5">NlpC/P60 domain-containing protein</fullName>
    </recommendedName>
</protein>
<evidence type="ECO:0000259" key="5">
    <source>
        <dbReference type="PROSITE" id="PS51935"/>
    </source>
</evidence>
<accession>G7H332</accession>
<dbReference type="InterPro" id="IPR000064">
    <property type="entry name" value="NLP_P60_dom"/>
</dbReference>
<keyword evidence="2" id="KW-0645">Protease</keyword>
<evidence type="ECO:0000256" key="1">
    <source>
        <dbReference type="ARBA" id="ARBA00007074"/>
    </source>
</evidence>